<sequence>MMLITGGARSGKSRFAEQIAEKRGGDVLYIATSAVTDTEMAERIRFHQQQRPAHWHTFESHRDLGDVVRLKQTEFPTIVIECITTLITNLLFDMAGETEPEAMDFTAIEEHILAQITELADAAQHCETEVIIVTNEVGMGIVPDNLLSRRFRDIAGRVNQQLAAAADDVYLVVSGIPVPVKTSA</sequence>
<keyword evidence="13 14" id="KW-0342">GTP-binding</keyword>
<evidence type="ECO:0000256" key="5">
    <source>
        <dbReference type="ARBA" id="ARBA00004692"/>
    </source>
</evidence>
<dbReference type="GO" id="GO:0043752">
    <property type="term" value="F:adenosylcobinamide kinase activity"/>
    <property type="evidence" value="ECO:0007669"/>
    <property type="project" value="UniProtKB-EC"/>
</dbReference>
<dbReference type="PANTHER" id="PTHR34848">
    <property type="match status" value="1"/>
</dbReference>
<evidence type="ECO:0000256" key="10">
    <source>
        <dbReference type="ARBA" id="ARBA00022741"/>
    </source>
</evidence>
<comment type="similarity">
    <text evidence="7 14">Belongs to the CobU/CobP family.</text>
</comment>
<proteinExistence type="inferred from homology"/>
<dbReference type="RefSeq" id="WP_152325935.1">
    <property type="nucleotide sequence ID" value="NZ_JAADJS010000001.1"/>
</dbReference>
<evidence type="ECO:0000256" key="14">
    <source>
        <dbReference type="PIRNR" id="PIRNR006135"/>
    </source>
</evidence>
<evidence type="ECO:0000256" key="12">
    <source>
        <dbReference type="ARBA" id="ARBA00022840"/>
    </source>
</evidence>
<evidence type="ECO:0000256" key="13">
    <source>
        <dbReference type="ARBA" id="ARBA00023134"/>
    </source>
</evidence>
<protein>
    <recommendedName>
        <fullName evidence="14">Bifunctional adenosylcobalamin biosynthesis protein</fullName>
        <ecNumber evidence="14">2.7.1.156</ecNumber>
        <ecNumber evidence="14">2.7.7.62</ecNumber>
    </recommendedName>
</protein>
<dbReference type="InterPro" id="IPR027417">
    <property type="entry name" value="P-loop_NTPase"/>
</dbReference>
<comment type="catalytic activity">
    <reaction evidence="3">
        <text>adenosylcob(III)inamide + GTP = adenosylcob(III)inamide phosphate + GDP + H(+)</text>
        <dbReference type="Rhea" id="RHEA:15765"/>
        <dbReference type="ChEBI" id="CHEBI:2480"/>
        <dbReference type="ChEBI" id="CHEBI:15378"/>
        <dbReference type="ChEBI" id="CHEBI:37565"/>
        <dbReference type="ChEBI" id="CHEBI:58189"/>
        <dbReference type="ChEBI" id="CHEBI:58502"/>
        <dbReference type="EC" id="2.7.1.156"/>
    </reaction>
</comment>
<evidence type="ECO:0000256" key="2">
    <source>
        <dbReference type="ARBA" id="ARBA00000711"/>
    </source>
</evidence>
<evidence type="ECO:0000256" key="16">
    <source>
        <dbReference type="PIRSR" id="PIRSR006135-2"/>
    </source>
</evidence>
<keyword evidence="12 14" id="KW-0067">ATP-binding</keyword>
<dbReference type="EC" id="2.7.1.156" evidence="14"/>
<dbReference type="EMBL" id="JAADJS010000001">
    <property type="protein sequence ID" value="NGX85792.1"/>
    <property type="molecule type" value="Genomic_DNA"/>
</dbReference>
<evidence type="ECO:0000256" key="9">
    <source>
        <dbReference type="ARBA" id="ARBA00022679"/>
    </source>
</evidence>
<dbReference type="NCBIfam" id="NF004469">
    <property type="entry name" value="PRK05800.1"/>
    <property type="match status" value="1"/>
</dbReference>
<gene>
    <name evidence="17" type="primary">cobU</name>
    <name evidence="17" type="ORF">GW579_01670</name>
</gene>
<feature type="binding site" evidence="16">
    <location>
        <position position="59"/>
    </location>
    <ligand>
        <name>GTP</name>
        <dbReference type="ChEBI" id="CHEBI:37565"/>
    </ligand>
</feature>
<evidence type="ECO:0000256" key="15">
    <source>
        <dbReference type="PIRSR" id="PIRSR006135-1"/>
    </source>
</evidence>
<dbReference type="Gene3D" id="3.40.50.300">
    <property type="entry name" value="P-loop containing nucleotide triphosphate hydrolases"/>
    <property type="match status" value="1"/>
</dbReference>
<keyword evidence="18" id="KW-1185">Reference proteome</keyword>
<dbReference type="GO" id="GO:0005525">
    <property type="term" value="F:GTP binding"/>
    <property type="evidence" value="ECO:0007669"/>
    <property type="project" value="UniProtKB-UniRule"/>
</dbReference>
<keyword evidence="9 14" id="KW-0808">Transferase</keyword>
<organism evidence="17 18">
    <name type="scientific">Rahnella contaminans</name>
    <dbReference type="NCBI Taxonomy" id="2703882"/>
    <lineage>
        <taxon>Bacteria</taxon>
        <taxon>Pseudomonadati</taxon>
        <taxon>Pseudomonadota</taxon>
        <taxon>Gammaproteobacteria</taxon>
        <taxon>Enterobacterales</taxon>
        <taxon>Yersiniaceae</taxon>
        <taxon>Rahnella</taxon>
    </lineage>
</organism>
<evidence type="ECO:0000256" key="1">
    <source>
        <dbReference type="ARBA" id="ARBA00000312"/>
    </source>
</evidence>
<dbReference type="InterPro" id="IPR003203">
    <property type="entry name" value="CobU/CobP"/>
</dbReference>
<comment type="function">
    <text evidence="4 14">Catalyzes ATP-dependent phosphorylation of adenosylcobinamide and addition of GMP to adenosylcobinamide phosphate.</text>
</comment>
<dbReference type="GO" id="GO:0009236">
    <property type="term" value="P:cobalamin biosynthetic process"/>
    <property type="evidence" value="ECO:0007669"/>
    <property type="project" value="UniProtKB-UniRule"/>
</dbReference>
<evidence type="ECO:0000256" key="4">
    <source>
        <dbReference type="ARBA" id="ARBA00003889"/>
    </source>
</evidence>
<comment type="catalytic activity">
    <reaction evidence="1 14">
        <text>adenosylcob(III)inamide + ATP = adenosylcob(III)inamide phosphate + ADP + H(+)</text>
        <dbReference type="Rhea" id="RHEA:15769"/>
        <dbReference type="ChEBI" id="CHEBI:2480"/>
        <dbReference type="ChEBI" id="CHEBI:15378"/>
        <dbReference type="ChEBI" id="CHEBI:30616"/>
        <dbReference type="ChEBI" id="CHEBI:58502"/>
        <dbReference type="ChEBI" id="CHEBI:456216"/>
        <dbReference type="EC" id="2.7.1.156"/>
    </reaction>
</comment>
<evidence type="ECO:0000256" key="6">
    <source>
        <dbReference type="ARBA" id="ARBA00005159"/>
    </source>
</evidence>
<dbReference type="PANTHER" id="PTHR34848:SF1">
    <property type="entry name" value="BIFUNCTIONAL ADENOSYLCOBALAMIN BIOSYNTHESIS PROTEIN COBU"/>
    <property type="match status" value="1"/>
</dbReference>
<dbReference type="UniPathway" id="UPA00148">
    <property type="reaction ID" value="UER00236"/>
</dbReference>
<comment type="pathway">
    <text evidence="6 14">Cofactor biosynthesis; adenosylcobalamin biosynthesis; adenosylcobalamin from cob(II)yrinate a,c-diamide: step 5/7.</text>
</comment>
<dbReference type="AlphaFoldDB" id="A0A6M2AYR6"/>
<evidence type="ECO:0000313" key="18">
    <source>
        <dbReference type="Proteomes" id="UP000476696"/>
    </source>
</evidence>
<comment type="pathway">
    <text evidence="5 14">Cofactor biosynthesis; adenosylcobalamin biosynthesis; adenosylcobalamin from cob(II)yrinate a,c-diamide: step 6/7.</text>
</comment>
<comment type="catalytic activity">
    <reaction evidence="2 14">
        <text>adenosylcob(III)inamide phosphate + GTP + H(+) = adenosylcob(III)inamide-GDP + diphosphate</text>
        <dbReference type="Rhea" id="RHEA:22712"/>
        <dbReference type="ChEBI" id="CHEBI:15378"/>
        <dbReference type="ChEBI" id="CHEBI:33019"/>
        <dbReference type="ChEBI" id="CHEBI:37565"/>
        <dbReference type="ChEBI" id="CHEBI:58502"/>
        <dbReference type="ChEBI" id="CHEBI:60487"/>
        <dbReference type="EC" id="2.7.7.62"/>
    </reaction>
</comment>
<keyword evidence="10 14" id="KW-0547">Nucleotide-binding</keyword>
<keyword evidence="17" id="KW-0548">Nucleotidyltransferase</keyword>
<keyword evidence="11 14" id="KW-0418">Kinase</keyword>
<evidence type="ECO:0000256" key="3">
    <source>
        <dbReference type="ARBA" id="ARBA00001522"/>
    </source>
</evidence>
<dbReference type="FunFam" id="3.40.50.300:FF:000632">
    <property type="entry name" value="Bifunctional adenosylcobalamin biosynthesis protein"/>
    <property type="match status" value="1"/>
</dbReference>
<accession>A0A6M2AYR6</accession>
<dbReference type="Pfam" id="PF02283">
    <property type="entry name" value="CobU"/>
    <property type="match status" value="1"/>
</dbReference>
<dbReference type="PIRSF" id="PIRSF006135">
    <property type="entry name" value="CobU"/>
    <property type="match status" value="1"/>
</dbReference>
<reference evidence="17 18" key="1">
    <citation type="submission" date="2020-03" db="EMBL/GenBank/DDBJ databases">
        <title>Rahnella aceri sp. nov., isoated from traditional Jeju Makgeolli.</title>
        <authorList>
            <person name="Kim I.S."/>
            <person name="Jeon D."/>
        </authorList>
    </citation>
    <scope>NUCLEOTIDE SEQUENCE [LARGE SCALE GENOMIC DNA]</scope>
    <source>
        <strain evidence="17 18">Lac-M11</strain>
    </source>
</reference>
<keyword evidence="8 14" id="KW-0169">Cobalamin biosynthesis</keyword>
<dbReference type="GO" id="GO:0005524">
    <property type="term" value="F:ATP binding"/>
    <property type="evidence" value="ECO:0007669"/>
    <property type="project" value="UniProtKB-UniRule"/>
</dbReference>
<evidence type="ECO:0000256" key="7">
    <source>
        <dbReference type="ARBA" id="ARBA00007490"/>
    </source>
</evidence>
<name>A0A6M2AYR6_9GAMM</name>
<dbReference type="Proteomes" id="UP000476696">
    <property type="component" value="Unassembled WGS sequence"/>
</dbReference>
<feature type="binding site" evidence="16">
    <location>
        <position position="81"/>
    </location>
    <ligand>
        <name>GTP</name>
        <dbReference type="ChEBI" id="CHEBI:37565"/>
    </ligand>
</feature>
<evidence type="ECO:0000313" key="17">
    <source>
        <dbReference type="EMBL" id="NGX85792.1"/>
    </source>
</evidence>
<comment type="caution">
    <text evidence="17">The sequence shown here is derived from an EMBL/GenBank/DDBJ whole genome shotgun (WGS) entry which is preliminary data.</text>
</comment>
<dbReference type="CDD" id="cd00544">
    <property type="entry name" value="CobU"/>
    <property type="match status" value="1"/>
</dbReference>
<feature type="binding site" evidence="16">
    <location>
        <begin position="6"/>
        <end position="13"/>
    </location>
    <ligand>
        <name>GTP</name>
        <dbReference type="ChEBI" id="CHEBI:37565"/>
    </ligand>
</feature>
<evidence type="ECO:0000256" key="8">
    <source>
        <dbReference type="ARBA" id="ARBA00022573"/>
    </source>
</evidence>
<feature type="binding site" evidence="16">
    <location>
        <begin position="31"/>
        <end position="33"/>
    </location>
    <ligand>
        <name>GTP</name>
        <dbReference type="ChEBI" id="CHEBI:37565"/>
    </ligand>
</feature>
<dbReference type="SUPFAM" id="SSF52540">
    <property type="entry name" value="P-loop containing nucleoside triphosphate hydrolases"/>
    <property type="match status" value="1"/>
</dbReference>
<dbReference type="EC" id="2.7.7.62" evidence="14"/>
<feature type="active site" description="GMP-histidine intermediate" evidence="15">
    <location>
        <position position="47"/>
    </location>
</feature>
<dbReference type="GO" id="GO:0008820">
    <property type="term" value="F:cobinamide phosphate guanylyltransferase activity"/>
    <property type="evidence" value="ECO:0007669"/>
    <property type="project" value="UniProtKB-UniRule"/>
</dbReference>
<evidence type="ECO:0000256" key="11">
    <source>
        <dbReference type="ARBA" id="ARBA00022777"/>
    </source>
</evidence>